<organism evidence="3">
    <name type="scientific">freshwater metagenome</name>
    <dbReference type="NCBI Taxonomy" id="449393"/>
    <lineage>
        <taxon>unclassified sequences</taxon>
        <taxon>metagenomes</taxon>
        <taxon>ecological metagenomes</taxon>
    </lineage>
</organism>
<dbReference type="InterPro" id="IPR001509">
    <property type="entry name" value="Epimerase_deHydtase"/>
</dbReference>
<dbReference type="PANTHER" id="PTHR48079">
    <property type="entry name" value="PROTEIN YEEZ"/>
    <property type="match status" value="1"/>
</dbReference>
<dbReference type="SUPFAM" id="SSF51735">
    <property type="entry name" value="NAD(P)-binding Rossmann-fold domains"/>
    <property type="match status" value="1"/>
</dbReference>
<dbReference type="Pfam" id="PF01370">
    <property type="entry name" value="Epimerase"/>
    <property type="match status" value="1"/>
</dbReference>
<dbReference type="InterPro" id="IPR051783">
    <property type="entry name" value="NAD(P)-dependent_oxidoreduct"/>
</dbReference>
<feature type="region of interest" description="Disordered" evidence="1">
    <location>
        <begin position="327"/>
        <end position="355"/>
    </location>
</feature>
<proteinExistence type="predicted"/>
<dbReference type="Gene3D" id="3.40.50.720">
    <property type="entry name" value="NAD(P)-binding Rossmann-like Domain"/>
    <property type="match status" value="1"/>
</dbReference>
<evidence type="ECO:0000259" key="2">
    <source>
        <dbReference type="Pfam" id="PF01370"/>
    </source>
</evidence>
<dbReference type="GO" id="GO:0005737">
    <property type="term" value="C:cytoplasm"/>
    <property type="evidence" value="ECO:0007669"/>
    <property type="project" value="TreeGrafter"/>
</dbReference>
<feature type="compositionally biased region" description="Basic and acidic residues" evidence="1">
    <location>
        <begin position="338"/>
        <end position="348"/>
    </location>
</feature>
<dbReference type="EMBL" id="CAFBMK010000233">
    <property type="protein sequence ID" value="CAB4939787.1"/>
    <property type="molecule type" value="Genomic_DNA"/>
</dbReference>
<evidence type="ECO:0000256" key="1">
    <source>
        <dbReference type="SAM" id="MobiDB-lite"/>
    </source>
</evidence>
<dbReference type="AlphaFoldDB" id="A0A6J7JAR8"/>
<evidence type="ECO:0000313" key="3">
    <source>
        <dbReference type="EMBL" id="CAB4939787.1"/>
    </source>
</evidence>
<dbReference type="PANTHER" id="PTHR48079:SF6">
    <property type="entry name" value="NAD(P)-BINDING DOMAIN-CONTAINING PROTEIN-RELATED"/>
    <property type="match status" value="1"/>
</dbReference>
<feature type="domain" description="NAD-dependent epimerase/dehydratase" evidence="2">
    <location>
        <begin position="3"/>
        <end position="237"/>
    </location>
</feature>
<protein>
    <submittedName>
        <fullName evidence="3">Unannotated protein</fullName>
    </submittedName>
</protein>
<gene>
    <name evidence="3" type="ORF">UFOPK3564_02876</name>
</gene>
<name>A0A6J7JAR8_9ZZZZ</name>
<dbReference type="GO" id="GO:0004029">
    <property type="term" value="F:aldehyde dehydrogenase (NAD+) activity"/>
    <property type="evidence" value="ECO:0007669"/>
    <property type="project" value="TreeGrafter"/>
</dbReference>
<accession>A0A6J7JAR8</accession>
<sequence>MRIVIVGATGNVGSALVRALVADPGVDEVVGFARRRPEVRADGVEWVAGDVRSHDLTSLFRGADAVVHLAWRIQPSRDRELTRETDVGGSGRVFDAVAAAGVPFLVHASSLAAYGPRTGGPDERVDESWPTTGIPTSFYSREKVAVEALLNDFEAAHPEVRVARMRPVIILQRSASEAIRRYFLGPFWPSALVRAGRIPAVPLPPALRFQVVHADDVAEAYRLVLRTSGTRGAYNVAAEPVITPRRLARVLGGRLGGVPIPVPARVLRLAAKATWLARLQPTPPGWLDLGMQSPLLSTERLRGLGWLPRHDGPAVLHELLEGLHDRAGGDTPPLRADAGGRFRQDEIRTGVGGGP</sequence>
<reference evidence="3" key="1">
    <citation type="submission" date="2020-05" db="EMBL/GenBank/DDBJ databases">
        <authorList>
            <person name="Chiriac C."/>
            <person name="Salcher M."/>
            <person name="Ghai R."/>
            <person name="Kavagutti S V."/>
        </authorList>
    </citation>
    <scope>NUCLEOTIDE SEQUENCE</scope>
</reference>
<dbReference type="InterPro" id="IPR036291">
    <property type="entry name" value="NAD(P)-bd_dom_sf"/>
</dbReference>